<evidence type="ECO:0000313" key="9">
    <source>
        <dbReference type="Proteomes" id="UP001200145"/>
    </source>
</evidence>
<keyword evidence="3 7" id="KW-0479">Metal-binding</keyword>
<comment type="subcellular location">
    <subcellularLocation>
        <location evidence="7">Cytoplasm</location>
    </subcellularLocation>
</comment>
<evidence type="ECO:0000313" key="8">
    <source>
        <dbReference type="EMBL" id="MCF1715440.1"/>
    </source>
</evidence>
<keyword evidence="9" id="KW-1185">Reference proteome</keyword>
<protein>
    <recommendedName>
        <fullName evidence="7">Endoribonuclease YbeY</fullName>
        <ecNumber evidence="7">3.1.-.-</ecNumber>
    </recommendedName>
</protein>
<feature type="binding site" evidence="7">
    <location>
        <position position="124"/>
    </location>
    <ligand>
        <name>Zn(2+)</name>
        <dbReference type="ChEBI" id="CHEBI:29105"/>
        <note>catalytic</note>
    </ligand>
</feature>
<dbReference type="InterPro" id="IPR023091">
    <property type="entry name" value="MetalPrtase_cat_dom_sf_prd"/>
</dbReference>
<evidence type="ECO:0000256" key="6">
    <source>
        <dbReference type="ARBA" id="ARBA00022833"/>
    </source>
</evidence>
<keyword evidence="6 7" id="KW-0862">Zinc</keyword>
<comment type="similarity">
    <text evidence="1 7">Belongs to the endoribonuclease YbeY family.</text>
</comment>
<evidence type="ECO:0000256" key="1">
    <source>
        <dbReference type="ARBA" id="ARBA00010875"/>
    </source>
</evidence>
<feature type="binding site" evidence="7">
    <location>
        <position position="114"/>
    </location>
    <ligand>
        <name>Zn(2+)</name>
        <dbReference type="ChEBI" id="CHEBI:29105"/>
        <note>catalytic</note>
    </ligand>
</feature>
<organism evidence="8 9">
    <name type="scientific">Flavihumibacter fluminis</name>
    <dbReference type="NCBI Taxonomy" id="2909236"/>
    <lineage>
        <taxon>Bacteria</taxon>
        <taxon>Pseudomonadati</taxon>
        <taxon>Bacteroidota</taxon>
        <taxon>Chitinophagia</taxon>
        <taxon>Chitinophagales</taxon>
        <taxon>Chitinophagaceae</taxon>
        <taxon>Flavihumibacter</taxon>
    </lineage>
</organism>
<dbReference type="PANTHER" id="PTHR46986">
    <property type="entry name" value="ENDORIBONUCLEASE YBEY, CHLOROPLASTIC"/>
    <property type="match status" value="1"/>
</dbReference>
<dbReference type="HAMAP" id="MF_00009">
    <property type="entry name" value="Endoribonucl_YbeY"/>
    <property type="match status" value="1"/>
</dbReference>
<keyword evidence="5 7" id="KW-0378">Hydrolase</keyword>
<dbReference type="Proteomes" id="UP001200145">
    <property type="component" value="Unassembled WGS sequence"/>
</dbReference>
<evidence type="ECO:0000256" key="5">
    <source>
        <dbReference type="ARBA" id="ARBA00022801"/>
    </source>
</evidence>
<reference evidence="8 9" key="1">
    <citation type="submission" date="2022-01" db="EMBL/GenBank/DDBJ databases">
        <title>Flavihumibacter sp. nov., isolated from sediment of a river.</title>
        <authorList>
            <person name="Liu H."/>
        </authorList>
    </citation>
    <scope>NUCLEOTIDE SEQUENCE [LARGE SCALE GENOMIC DNA]</scope>
    <source>
        <strain evidence="8 9">RY-1</strain>
    </source>
</reference>
<evidence type="ECO:0000256" key="2">
    <source>
        <dbReference type="ARBA" id="ARBA00022722"/>
    </source>
</evidence>
<dbReference type="SUPFAM" id="SSF55486">
    <property type="entry name" value="Metalloproteases ('zincins'), catalytic domain"/>
    <property type="match status" value="1"/>
</dbReference>
<dbReference type="InterPro" id="IPR002036">
    <property type="entry name" value="YbeY"/>
</dbReference>
<dbReference type="RefSeq" id="WP_234866393.1">
    <property type="nucleotide sequence ID" value="NZ_JAKEVY010000003.1"/>
</dbReference>
<keyword evidence="4 7" id="KW-0255">Endonuclease</keyword>
<dbReference type="PANTHER" id="PTHR46986:SF1">
    <property type="entry name" value="ENDORIBONUCLEASE YBEY, CHLOROPLASTIC"/>
    <property type="match status" value="1"/>
</dbReference>
<keyword evidence="7" id="KW-0690">Ribosome biogenesis</keyword>
<keyword evidence="7" id="KW-0698">rRNA processing</keyword>
<comment type="function">
    <text evidence="7">Single strand-specific metallo-endoribonuclease involved in late-stage 70S ribosome quality control and in maturation of the 3' terminus of the 16S rRNA.</text>
</comment>
<evidence type="ECO:0000256" key="7">
    <source>
        <dbReference type="HAMAP-Rule" id="MF_00009"/>
    </source>
</evidence>
<keyword evidence="2 7" id="KW-0540">Nuclease</keyword>
<comment type="cofactor">
    <cofactor evidence="7">
        <name>Zn(2+)</name>
        <dbReference type="ChEBI" id="CHEBI:29105"/>
    </cofactor>
    <text evidence="7">Binds 1 zinc ion.</text>
</comment>
<sequence>MMHKATDNISFHYQASGFKFPNRTQLKSFLATLFQREKKALGELNYIFCTDEYLLEINRSFLQHDYFTDIISFELADKKQPSQGEIYISIDRVKENAREMGESFQRELHRVIFHGALHLCGYRDKSAKEVAIMRAKENEYLELYFKI</sequence>
<dbReference type="EMBL" id="JAKEVY010000003">
    <property type="protein sequence ID" value="MCF1715440.1"/>
    <property type="molecule type" value="Genomic_DNA"/>
</dbReference>
<dbReference type="NCBIfam" id="TIGR00043">
    <property type="entry name" value="rRNA maturation RNase YbeY"/>
    <property type="match status" value="1"/>
</dbReference>
<feature type="binding site" evidence="7">
    <location>
        <position position="118"/>
    </location>
    <ligand>
        <name>Zn(2+)</name>
        <dbReference type="ChEBI" id="CHEBI:29105"/>
        <note>catalytic</note>
    </ligand>
</feature>
<dbReference type="Gene3D" id="3.40.390.30">
    <property type="entry name" value="Metalloproteases ('zincins'), catalytic domain"/>
    <property type="match status" value="1"/>
</dbReference>
<name>A0ABS9BJP1_9BACT</name>
<comment type="caution">
    <text evidence="8">The sequence shown here is derived from an EMBL/GenBank/DDBJ whole genome shotgun (WGS) entry which is preliminary data.</text>
</comment>
<dbReference type="EC" id="3.1.-.-" evidence="7"/>
<evidence type="ECO:0000256" key="4">
    <source>
        <dbReference type="ARBA" id="ARBA00022759"/>
    </source>
</evidence>
<proteinExistence type="inferred from homology"/>
<keyword evidence="7" id="KW-0963">Cytoplasm</keyword>
<gene>
    <name evidence="7 8" type="primary">ybeY</name>
    <name evidence="8" type="ORF">L0U88_12460</name>
</gene>
<evidence type="ECO:0000256" key="3">
    <source>
        <dbReference type="ARBA" id="ARBA00022723"/>
    </source>
</evidence>
<dbReference type="Pfam" id="PF02130">
    <property type="entry name" value="YbeY"/>
    <property type="match status" value="1"/>
</dbReference>
<accession>A0ABS9BJP1</accession>